<dbReference type="PROSITE" id="PS50833">
    <property type="entry name" value="BRIX"/>
    <property type="match status" value="1"/>
</dbReference>
<feature type="domain" description="Brix" evidence="1">
    <location>
        <begin position="1"/>
        <end position="64"/>
    </location>
</feature>
<dbReference type="AlphaFoldDB" id="A0A068UIW1"/>
<evidence type="ECO:0000313" key="3">
    <source>
        <dbReference type="Proteomes" id="UP000295252"/>
    </source>
</evidence>
<dbReference type="OMA" id="CSYIFET"/>
<organism evidence="2 3">
    <name type="scientific">Coffea canephora</name>
    <name type="common">Robusta coffee</name>
    <dbReference type="NCBI Taxonomy" id="49390"/>
    <lineage>
        <taxon>Eukaryota</taxon>
        <taxon>Viridiplantae</taxon>
        <taxon>Streptophyta</taxon>
        <taxon>Embryophyta</taxon>
        <taxon>Tracheophyta</taxon>
        <taxon>Spermatophyta</taxon>
        <taxon>Magnoliopsida</taxon>
        <taxon>eudicotyledons</taxon>
        <taxon>Gunneridae</taxon>
        <taxon>Pentapetalae</taxon>
        <taxon>asterids</taxon>
        <taxon>lamiids</taxon>
        <taxon>Gentianales</taxon>
        <taxon>Rubiaceae</taxon>
        <taxon>Ixoroideae</taxon>
        <taxon>Gardenieae complex</taxon>
        <taxon>Bertiereae - Coffeeae clade</taxon>
        <taxon>Coffeeae</taxon>
        <taxon>Coffea</taxon>
    </lineage>
</organism>
<evidence type="ECO:0000313" key="2">
    <source>
        <dbReference type="EMBL" id="CDP08495.1"/>
    </source>
</evidence>
<keyword evidence="3" id="KW-1185">Reference proteome</keyword>
<dbReference type="InterPro" id="IPR007109">
    <property type="entry name" value="Brix"/>
</dbReference>
<dbReference type="EMBL" id="HG739117">
    <property type="protein sequence ID" value="CDP08495.1"/>
    <property type="molecule type" value="Genomic_DNA"/>
</dbReference>
<evidence type="ECO:0000259" key="1">
    <source>
        <dbReference type="PROSITE" id="PS50833"/>
    </source>
</evidence>
<dbReference type="Proteomes" id="UP000295252">
    <property type="component" value="Chromosome I"/>
</dbReference>
<gene>
    <name evidence="2" type="ORF">GSCOC_T00027421001</name>
</gene>
<dbReference type="PhylomeDB" id="A0A068UIW1"/>
<proteinExistence type="predicted"/>
<sequence>MCNLVPTCSYIFETKESKKVASIGKQRKDNEDEKISEKKINARLQECGPRFTLKLISPQHGTFDSKGGEYVWFTR</sequence>
<name>A0A068UIW1_COFCA</name>
<accession>A0A068UIW1</accession>
<dbReference type="InParanoid" id="A0A068UIW1"/>
<dbReference type="OrthoDB" id="10253204at2759"/>
<dbReference type="GO" id="GO:0019843">
    <property type="term" value="F:rRNA binding"/>
    <property type="evidence" value="ECO:0007669"/>
    <property type="project" value="InterPro"/>
</dbReference>
<reference evidence="3" key="1">
    <citation type="journal article" date="2014" name="Science">
        <title>The coffee genome provides insight into the convergent evolution of caffeine biosynthesis.</title>
        <authorList>
            <person name="Denoeud F."/>
            <person name="Carretero-Paulet L."/>
            <person name="Dereeper A."/>
            <person name="Droc G."/>
            <person name="Guyot R."/>
            <person name="Pietrella M."/>
            <person name="Zheng C."/>
            <person name="Alberti A."/>
            <person name="Anthony F."/>
            <person name="Aprea G."/>
            <person name="Aury J.M."/>
            <person name="Bento P."/>
            <person name="Bernard M."/>
            <person name="Bocs S."/>
            <person name="Campa C."/>
            <person name="Cenci A."/>
            <person name="Combes M.C."/>
            <person name="Crouzillat D."/>
            <person name="Da Silva C."/>
            <person name="Daddiego L."/>
            <person name="De Bellis F."/>
            <person name="Dussert S."/>
            <person name="Garsmeur O."/>
            <person name="Gayraud T."/>
            <person name="Guignon V."/>
            <person name="Jahn K."/>
            <person name="Jamilloux V."/>
            <person name="Joet T."/>
            <person name="Labadie K."/>
            <person name="Lan T."/>
            <person name="Leclercq J."/>
            <person name="Lepelley M."/>
            <person name="Leroy T."/>
            <person name="Li L.T."/>
            <person name="Librado P."/>
            <person name="Lopez L."/>
            <person name="Munoz A."/>
            <person name="Noel B."/>
            <person name="Pallavicini A."/>
            <person name="Perrotta G."/>
            <person name="Poncet V."/>
            <person name="Pot D."/>
            <person name="Priyono X."/>
            <person name="Rigoreau M."/>
            <person name="Rouard M."/>
            <person name="Rozas J."/>
            <person name="Tranchant-Dubreuil C."/>
            <person name="VanBuren R."/>
            <person name="Zhang Q."/>
            <person name="Andrade A.C."/>
            <person name="Argout X."/>
            <person name="Bertrand B."/>
            <person name="de Kochko A."/>
            <person name="Graziosi G."/>
            <person name="Henry R.J."/>
            <person name="Jayarama X."/>
            <person name="Ming R."/>
            <person name="Nagai C."/>
            <person name="Rounsley S."/>
            <person name="Sankoff D."/>
            <person name="Giuliano G."/>
            <person name="Albert V.A."/>
            <person name="Wincker P."/>
            <person name="Lashermes P."/>
        </authorList>
    </citation>
    <scope>NUCLEOTIDE SEQUENCE [LARGE SCALE GENOMIC DNA]</scope>
    <source>
        <strain evidence="3">cv. DH200-94</strain>
    </source>
</reference>
<dbReference type="GO" id="GO:0006364">
    <property type="term" value="P:rRNA processing"/>
    <property type="evidence" value="ECO:0007669"/>
    <property type="project" value="InterPro"/>
</dbReference>
<dbReference type="Gramene" id="CDP08495">
    <property type="protein sequence ID" value="CDP08495"/>
    <property type="gene ID" value="GSCOC_T00027421001"/>
</dbReference>
<dbReference type="STRING" id="49390.A0A068UIW1"/>
<protein>
    <recommendedName>
        <fullName evidence="1">Brix domain-containing protein</fullName>
    </recommendedName>
</protein>